<evidence type="ECO:0000256" key="1">
    <source>
        <dbReference type="SAM" id="Phobius"/>
    </source>
</evidence>
<evidence type="ECO:0000313" key="2">
    <source>
        <dbReference type="EMBL" id="MPN04155.1"/>
    </source>
</evidence>
<dbReference type="AlphaFoldDB" id="A0A645EQ59"/>
<protein>
    <submittedName>
        <fullName evidence="2">Uncharacterized protein</fullName>
    </submittedName>
</protein>
<keyword evidence="1" id="KW-0472">Membrane</keyword>
<organism evidence="2">
    <name type="scientific">bioreactor metagenome</name>
    <dbReference type="NCBI Taxonomy" id="1076179"/>
    <lineage>
        <taxon>unclassified sequences</taxon>
        <taxon>metagenomes</taxon>
        <taxon>ecological metagenomes</taxon>
    </lineage>
</organism>
<comment type="caution">
    <text evidence="2">The sequence shown here is derived from an EMBL/GenBank/DDBJ whole genome shotgun (WGS) entry which is preliminary data.</text>
</comment>
<gene>
    <name evidence="2" type="ORF">SDC9_151391</name>
</gene>
<sequence length="110" mass="12067">MVAFSVATFTFILSIPSNLLTTLSIAFAQDAQVIPPILKSTLLYLTSSNRLYPAFFTTDSKSSNLTVSLSYSILIFSVAIFTLWLVTPSIFFTARSTDLPQAEHVIPVTL</sequence>
<feature type="transmembrane region" description="Helical" evidence="1">
    <location>
        <begin position="65"/>
        <end position="86"/>
    </location>
</feature>
<reference evidence="2" key="1">
    <citation type="submission" date="2019-08" db="EMBL/GenBank/DDBJ databases">
        <authorList>
            <person name="Kucharzyk K."/>
            <person name="Murdoch R.W."/>
            <person name="Higgins S."/>
            <person name="Loffler F."/>
        </authorList>
    </citation>
    <scope>NUCLEOTIDE SEQUENCE</scope>
</reference>
<proteinExistence type="predicted"/>
<accession>A0A645EQ59</accession>
<name>A0A645EQ59_9ZZZZ</name>
<keyword evidence="1" id="KW-1133">Transmembrane helix</keyword>
<keyword evidence="1" id="KW-0812">Transmembrane</keyword>
<dbReference type="EMBL" id="VSSQ01050085">
    <property type="protein sequence ID" value="MPN04155.1"/>
    <property type="molecule type" value="Genomic_DNA"/>
</dbReference>